<dbReference type="AlphaFoldDB" id="A0AAU7QAM7"/>
<dbReference type="EMBL" id="CP157947">
    <property type="protein sequence ID" value="XBS69286.1"/>
    <property type="molecule type" value="Genomic_DNA"/>
</dbReference>
<reference evidence="2" key="1">
    <citation type="submission" date="2024-06" db="EMBL/GenBank/DDBJ databases">
        <authorList>
            <person name="Coelho C."/>
            <person name="Bento M."/>
            <person name="Garcia E."/>
            <person name="Camelo A."/>
            <person name="Brandao I."/>
            <person name="Espirito Santo C."/>
            <person name="Trovao J."/>
            <person name="Verissimo A."/>
            <person name="Costa J."/>
            <person name="Tiago I."/>
        </authorList>
    </citation>
    <scope>NUCLEOTIDE SEQUENCE</scope>
    <source>
        <strain evidence="2">KWT182</strain>
    </source>
</reference>
<accession>A0AAU7QAM7</accession>
<gene>
    <name evidence="2" type="ORF">ABK905_23025</name>
</gene>
<feature type="region of interest" description="Disordered" evidence="1">
    <location>
        <begin position="1"/>
        <end position="26"/>
    </location>
</feature>
<evidence type="ECO:0000256" key="1">
    <source>
        <dbReference type="SAM" id="MobiDB-lite"/>
    </source>
</evidence>
<evidence type="ECO:0000313" key="2">
    <source>
        <dbReference type="EMBL" id="XBS69286.1"/>
    </source>
</evidence>
<organism evidence="2">
    <name type="scientific">Acerihabitans sp. KWT182</name>
    <dbReference type="NCBI Taxonomy" id="3157919"/>
    <lineage>
        <taxon>Bacteria</taxon>
        <taxon>Pseudomonadati</taxon>
        <taxon>Pseudomonadota</taxon>
        <taxon>Gammaproteobacteria</taxon>
        <taxon>Enterobacterales</taxon>
        <taxon>Pectobacteriaceae</taxon>
        <taxon>Acerihabitans</taxon>
    </lineage>
</organism>
<protein>
    <submittedName>
        <fullName evidence="2">Uncharacterized protein</fullName>
    </submittedName>
</protein>
<proteinExistence type="predicted"/>
<name>A0AAU7QAM7_9GAMM</name>
<sequence length="60" mass="6826">MASKNQLEYAGDGEQTDNKDNGDNPEKYFHPVSFLLGAGHHQDRGKLMISLCEYRRSLKN</sequence>
<feature type="compositionally biased region" description="Basic and acidic residues" evidence="1">
    <location>
        <begin position="16"/>
        <end position="26"/>
    </location>
</feature>